<evidence type="ECO:0000259" key="2">
    <source>
        <dbReference type="Pfam" id="PF20153"/>
    </source>
</evidence>
<name>A0A165GMI7_EXIGL</name>
<dbReference type="AlphaFoldDB" id="A0A165GMI7"/>
<evidence type="ECO:0000313" key="3">
    <source>
        <dbReference type="EMBL" id="KZV90740.1"/>
    </source>
</evidence>
<dbReference type="EMBL" id="KV426042">
    <property type="protein sequence ID" value="KZV90740.1"/>
    <property type="molecule type" value="Genomic_DNA"/>
</dbReference>
<feature type="transmembrane region" description="Helical" evidence="1">
    <location>
        <begin position="62"/>
        <end position="87"/>
    </location>
</feature>
<proteinExistence type="predicted"/>
<feature type="non-terminal residue" evidence="3">
    <location>
        <position position="158"/>
    </location>
</feature>
<evidence type="ECO:0000256" key="1">
    <source>
        <dbReference type="SAM" id="Phobius"/>
    </source>
</evidence>
<accession>A0A165GMI7</accession>
<dbReference type="OrthoDB" id="3235960at2759"/>
<keyword evidence="1" id="KW-0472">Membrane</keyword>
<dbReference type="Proteomes" id="UP000077266">
    <property type="component" value="Unassembled WGS sequence"/>
</dbReference>
<feature type="transmembrane region" description="Helical" evidence="1">
    <location>
        <begin position="127"/>
        <end position="152"/>
    </location>
</feature>
<keyword evidence="1" id="KW-0812">Transmembrane</keyword>
<feature type="domain" description="DUF6535" evidence="2">
    <location>
        <begin position="1"/>
        <end position="151"/>
    </location>
</feature>
<feature type="non-terminal residue" evidence="3">
    <location>
        <position position="1"/>
    </location>
</feature>
<gene>
    <name evidence="3" type="ORF">EXIGLDRAFT_577262</name>
</gene>
<dbReference type="InParanoid" id="A0A165GMI7"/>
<dbReference type="InterPro" id="IPR045338">
    <property type="entry name" value="DUF6535"/>
</dbReference>
<protein>
    <recommendedName>
        <fullName evidence="2">DUF6535 domain-containing protein</fullName>
    </recommendedName>
</protein>
<organism evidence="3 4">
    <name type="scientific">Exidia glandulosa HHB12029</name>
    <dbReference type="NCBI Taxonomy" id="1314781"/>
    <lineage>
        <taxon>Eukaryota</taxon>
        <taxon>Fungi</taxon>
        <taxon>Dikarya</taxon>
        <taxon>Basidiomycota</taxon>
        <taxon>Agaricomycotina</taxon>
        <taxon>Agaricomycetes</taxon>
        <taxon>Auriculariales</taxon>
        <taxon>Exidiaceae</taxon>
        <taxon>Exidia</taxon>
    </lineage>
</organism>
<keyword evidence="4" id="KW-1185">Reference proteome</keyword>
<keyword evidence="1" id="KW-1133">Transmembrane helix</keyword>
<dbReference type="Pfam" id="PF20153">
    <property type="entry name" value="DUF6535"/>
    <property type="match status" value="1"/>
</dbReference>
<reference evidence="3 4" key="1">
    <citation type="journal article" date="2016" name="Mol. Biol. Evol.">
        <title>Comparative Genomics of Early-Diverging Mushroom-Forming Fungi Provides Insights into the Origins of Lignocellulose Decay Capabilities.</title>
        <authorList>
            <person name="Nagy L.G."/>
            <person name="Riley R."/>
            <person name="Tritt A."/>
            <person name="Adam C."/>
            <person name="Daum C."/>
            <person name="Floudas D."/>
            <person name="Sun H."/>
            <person name="Yadav J.S."/>
            <person name="Pangilinan J."/>
            <person name="Larsson K.H."/>
            <person name="Matsuura K."/>
            <person name="Barry K."/>
            <person name="Labutti K."/>
            <person name="Kuo R."/>
            <person name="Ohm R.A."/>
            <person name="Bhattacharya S.S."/>
            <person name="Shirouzu T."/>
            <person name="Yoshinaga Y."/>
            <person name="Martin F.M."/>
            <person name="Grigoriev I.V."/>
            <person name="Hibbett D.S."/>
        </authorList>
    </citation>
    <scope>NUCLEOTIDE SEQUENCE [LARGE SCALE GENOMIC DNA]</scope>
    <source>
        <strain evidence="3 4">HHB12029</strain>
    </source>
</reference>
<sequence>GLFSAVVTSFLIDSYKLLQPQPQQPNDIVIALRALVLSSNNSAAIRSLSASQPAPAVTPPHIVLVINVFWFTSLFLSLATALLCILVKQWLDEYSARTRASSQNPKHWARRRAFYFRGIDTWGINGIISLLPLLLHSALFLFFGGIVALLWFPNRTIA</sequence>
<evidence type="ECO:0000313" key="4">
    <source>
        <dbReference type="Proteomes" id="UP000077266"/>
    </source>
</evidence>